<evidence type="ECO:0000313" key="3">
    <source>
        <dbReference type="Proteomes" id="UP001189429"/>
    </source>
</evidence>
<reference evidence="2" key="1">
    <citation type="submission" date="2023-10" db="EMBL/GenBank/DDBJ databases">
        <authorList>
            <person name="Chen Y."/>
            <person name="Shah S."/>
            <person name="Dougan E. K."/>
            <person name="Thang M."/>
            <person name="Chan C."/>
        </authorList>
    </citation>
    <scope>NUCLEOTIDE SEQUENCE [LARGE SCALE GENOMIC DNA]</scope>
</reference>
<feature type="non-terminal residue" evidence="2">
    <location>
        <position position="1"/>
    </location>
</feature>
<protein>
    <submittedName>
        <fullName evidence="2">Uncharacterized protein</fullName>
    </submittedName>
</protein>
<accession>A0ABN9PHC2</accession>
<name>A0ABN9PHC2_9DINO</name>
<keyword evidence="3" id="KW-1185">Reference proteome</keyword>
<dbReference type="EMBL" id="CAUYUJ010000269">
    <property type="protein sequence ID" value="CAK0789600.1"/>
    <property type="molecule type" value="Genomic_DNA"/>
</dbReference>
<feature type="region of interest" description="Disordered" evidence="1">
    <location>
        <begin position="64"/>
        <end position="110"/>
    </location>
</feature>
<sequence length="205" mass="21777">CDAAVASFSAGARLCWFRRGGAHQKELGRDDDGQDRLRQVLCPMVWPLQEDEARLGQADGRVRGLQDHHSGRRGLHRCGQGALQGPQREGLSHHQARGPHGARRHGRVPRRAHLQCDKQVCSGPQAAVHPEDPRALPARGQGVPAVHPAPLRRRDRQQVGGDQGQGEGRRGGRGGQDLGLREAPEAGGVVRGGGANASPGEAGAV</sequence>
<organism evidence="2 3">
    <name type="scientific">Prorocentrum cordatum</name>
    <dbReference type="NCBI Taxonomy" id="2364126"/>
    <lineage>
        <taxon>Eukaryota</taxon>
        <taxon>Sar</taxon>
        <taxon>Alveolata</taxon>
        <taxon>Dinophyceae</taxon>
        <taxon>Prorocentrales</taxon>
        <taxon>Prorocentraceae</taxon>
        <taxon>Prorocentrum</taxon>
    </lineage>
</organism>
<feature type="region of interest" description="Disordered" evidence="1">
    <location>
        <begin position="123"/>
        <end position="205"/>
    </location>
</feature>
<evidence type="ECO:0000256" key="1">
    <source>
        <dbReference type="SAM" id="MobiDB-lite"/>
    </source>
</evidence>
<proteinExistence type="predicted"/>
<feature type="non-terminal residue" evidence="2">
    <location>
        <position position="205"/>
    </location>
</feature>
<comment type="caution">
    <text evidence="2">The sequence shown here is derived from an EMBL/GenBank/DDBJ whole genome shotgun (WGS) entry which is preliminary data.</text>
</comment>
<gene>
    <name evidence="2" type="ORF">PCOR1329_LOCUS1128</name>
</gene>
<feature type="compositionally biased region" description="Basic residues" evidence="1">
    <location>
        <begin position="94"/>
        <end position="110"/>
    </location>
</feature>
<evidence type="ECO:0000313" key="2">
    <source>
        <dbReference type="EMBL" id="CAK0789600.1"/>
    </source>
</evidence>
<dbReference type="Proteomes" id="UP001189429">
    <property type="component" value="Unassembled WGS sequence"/>
</dbReference>